<dbReference type="GO" id="GO:0017025">
    <property type="term" value="F:TBP-class protein binding"/>
    <property type="evidence" value="ECO:0007669"/>
    <property type="project" value="InterPro"/>
</dbReference>
<dbReference type="InterPro" id="IPR011989">
    <property type="entry name" value="ARM-like"/>
</dbReference>
<dbReference type="Gene3D" id="1.25.10.10">
    <property type="entry name" value="Leucine-rich Repeat Variant"/>
    <property type="match status" value="1"/>
</dbReference>
<accession>A0AA85C586</accession>
<name>A0AA85C586_9TREM</name>
<evidence type="ECO:0000313" key="2">
    <source>
        <dbReference type="WBParaSite" id="SMTH1_97230.1"/>
    </source>
</evidence>
<dbReference type="AlphaFoldDB" id="A0AA85C586"/>
<evidence type="ECO:0000313" key="1">
    <source>
        <dbReference type="Proteomes" id="UP000050791"/>
    </source>
</evidence>
<dbReference type="PANTHER" id="PTHR36498:SF1">
    <property type="entry name" value="TATA-BINDING PROTEIN-ASSOCIATED FACTOR 172"/>
    <property type="match status" value="1"/>
</dbReference>
<dbReference type="Proteomes" id="UP000050791">
    <property type="component" value="Unassembled WGS sequence"/>
</dbReference>
<dbReference type="GO" id="GO:0016887">
    <property type="term" value="F:ATP hydrolysis activity"/>
    <property type="evidence" value="ECO:0007669"/>
    <property type="project" value="InterPro"/>
</dbReference>
<dbReference type="InterPro" id="IPR044972">
    <property type="entry name" value="Mot1"/>
</dbReference>
<dbReference type="PANTHER" id="PTHR36498">
    <property type="entry name" value="TATA-BINDING PROTEIN-ASSOCIATED FACTOR 172"/>
    <property type="match status" value="1"/>
</dbReference>
<proteinExistence type="predicted"/>
<dbReference type="InterPro" id="IPR016024">
    <property type="entry name" value="ARM-type_fold"/>
</dbReference>
<dbReference type="WBParaSite" id="SMTH1_97230.1">
    <property type="protein sequence ID" value="SMTH1_97230.1"/>
    <property type="gene ID" value="SMTH1_97230"/>
</dbReference>
<reference evidence="2" key="1">
    <citation type="submission" date="2023-11" db="UniProtKB">
        <authorList>
            <consortium name="WormBaseParasite"/>
        </authorList>
    </citation>
    <scope>IDENTIFICATION</scope>
</reference>
<sequence>MTSRLDRLFVLLESCPNASLRTAAAEQLGEIAKSSPSSIDYVFTCLIPLLRHKNWASRIAASEAIRHIVRHLPDWEPTLNCQSYIDQKDVSTNGFLSLSGLRIDYVLAQGARLYSMDARELDKNNSRGYFERCKKNNENAMECDTFDPQTDIQSQILPT</sequence>
<dbReference type="GO" id="GO:0003677">
    <property type="term" value="F:DNA binding"/>
    <property type="evidence" value="ECO:0007669"/>
    <property type="project" value="InterPro"/>
</dbReference>
<organism evidence="1 2">
    <name type="scientific">Schistosoma mattheei</name>
    <dbReference type="NCBI Taxonomy" id="31246"/>
    <lineage>
        <taxon>Eukaryota</taxon>
        <taxon>Metazoa</taxon>
        <taxon>Spiralia</taxon>
        <taxon>Lophotrochozoa</taxon>
        <taxon>Platyhelminthes</taxon>
        <taxon>Trematoda</taxon>
        <taxon>Digenea</taxon>
        <taxon>Strigeidida</taxon>
        <taxon>Schistosomatoidea</taxon>
        <taxon>Schistosomatidae</taxon>
        <taxon>Schistosoma</taxon>
    </lineage>
</organism>
<protein>
    <submittedName>
        <fullName evidence="2">Uncharacterized protein</fullName>
    </submittedName>
</protein>
<dbReference type="SUPFAM" id="SSF48371">
    <property type="entry name" value="ARM repeat"/>
    <property type="match status" value="1"/>
</dbReference>